<name>A0AA37SQ55_9BACT</name>
<proteinExistence type="predicted"/>
<comment type="caution">
    <text evidence="2">The sequence shown here is derived from an EMBL/GenBank/DDBJ whole genome shotgun (WGS) entry which is preliminary data.</text>
</comment>
<organism evidence="2 3">
    <name type="scientific">Portibacter lacus</name>
    <dbReference type="NCBI Taxonomy" id="1099794"/>
    <lineage>
        <taxon>Bacteria</taxon>
        <taxon>Pseudomonadati</taxon>
        <taxon>Bacteroidota</taxon>
        <taxon>Saprospiria</taxon>
        <taxon>Saprospirales</taxon>
        <taxon>Haliscomenobacteraceae</taxon>
        <taxon>Portibacter</taxon>
    </lineage>
</organism>
<sequence>MKQVNKLILFLLPLFFISTGLIGQSVVLDFDENIEDALGNYTPTSSGEITFMDEDGRKFCRLSPGSLIEFPVSLSEAAFAKNSFEVSFDMRILDSDPIDADCCWQGFDFFSANENNTVLNIKMTNYPGFEAEWGFNFNDGINGYANGTYFYNDPDIESWRRVSLKFDISKNRWQTSLGDARFDGPFSQDFDFENFQELLTSNQIQIKGVYGAAEDIFIDIDNFRIDAPTATDNEALKSAFQQLSNDLTGEVTLQESEKESLKETIIQNLYFSDYEDFKNDLFHYTAAYEDLNPPLYENGQSFAFNELPLHDQVLQYSQDYVFQTQFIPGNIENMEGVAFEHAKVAPGTVPENTPRIPEATVTVNGSYHRDIAAELTDQSRVVRPTGYFVAAGDIVTITVPSEAVNKGLSIIVGAHFRNMDYDYISIINRFPDISAEYPLTSSEIKVANPFGGGIYLKVPEGTSVGAIEIKIENAVKSPYFSWREASKTDVSEWLNQVANTGAPWADFESDKFMFTIPTSKLDSITNPDEIMTRWDEIMDAARYVAGRPNERPRAEYYSFDTRLVTPAYGAGYPLIIPISEAFRPEEPSWNPLTVVTTKPHETLFHEMGHNHLDPTMAYGGDLDPCHFLEAESVNHMLATSVYSNVYNLSVNDALRESGVGQQFGFYQAAFDWIITNNFRTNQKMYLDDSAPLEESEMLRYQPRSWAKYADIAEIFGWEAISKVNGQFYESGVEQSSTVCDWRGYVVGRDEYIKAASDALGVNMTPLFHFWGINPSPELAAELQFYPQSPEIKARILEYRENVAPKTLEDYMVYHDLFPKEDYQYPRYEKYLQEFDEEFAADILAQFDFLIATYFPAPNTETAFLGFNIPEETELAVIDSTERTISITVSSEANLLELTPTFMLSQGASASINDVKQISGTSVVDFTNPVVYNVLAEDQIASADWTVTVNQETSSTSDEAQGSIATISPNPFKDGFHISFGELIPSQMIVYDLAGKVKFQDLHIMDSSLNIEIEGPPGIYILKVEWEGMSKHYKILKQ</sequence>
<keyword evidence="3" id="KW-1185">Reference proteome</keyword>
<feature type="domain" description="Peptidase M60" evidence="1">
    <location>
        <begin position="380"/>
        <end position="707"/>
    </location>
</feature>
<dbReference type="EMBL" id="BSOH01000023">
    <property type="protein sequence ID" value="GLR18803.1"/>
    <property type="molecule type" value="Genomic_DNA"/>
</dbReference>
<protein>
    <recommendedName>
        <fullName evidence="1">Peptidase M60 domain-containing protein</fullName>
    </recommendedName>
</protein>
<evidence type="ECO:0000313" key="2">
    <source>
        <dbReference type="EMBL" id="GLR18803.1"/>
    </source>
</evidence>
<dbReference type="Pfam" id="PF13402">
    <property type="entry name" value="Peptidase_M60"/>
    <property type="match status" value="1"/>
</dbReference>
<accession>A0AA37SQ55</accession>
<reference evidence="2" key="2">
    <citation type="submission" date="2023-01" db="EMBL/GenBank/DDBJ databases">
        <title>Draft genome sequence of Portibacter lacus strain NBRC 108769.</title>
        <authorList>
            <person name="Sun Q."/>
            <person name="Mori K."/>
        </authorList>
    </citation>
    <scope>NUCLEOTIDE SEQUENCE</scope>
    <source>
        <strain evidence="2">NBRC 108769</strain>
    </source>
</reference>
<dbReference type="PROSITE" id="PS51723">
    <property type="entry name" value="PEPTIDASE_M60"/>
    <property type="match status" value="1"/>
</dbReference>
<dbReference type="PANTHER" id="PTHR15730:SF5">
    <property type="entry name" value="SI:CH211-210B2.2-RELATED"/>
    <property type="match status" value="1"/>
</dbReference>
<dbReference type="InterPro" id="IPR042279">
    <property type="entry name" value="Pep_M60_3"/>
</dbReference>
<reference evidence="2" key="1">
    <citation type="journal article" date="2014" name="Int. J. Syst. Evol. Microbiol.">
        <title>Complete genome sequence of Corynebacterium casei LMG S-19264T (=DSM 44701T), isolated from a smear-ripened cheese.</title>
        <authorList>
            <consortium name="US DOE Joint Genome Institute (JGI-PGF)"/>
            <person name="Walter F."/>
            <person name="Albersmeier A."/>
            <person name="Kalinowski J."/>
            <person name="Ruckert C."/>
        </authorList>
    </citation>
    <scope>NUCLEOTIDE SEQUENCE</scope>
    <source>
        <strain evidence="2">NBRC 108769</strain>
    </source>
</reference>
<dbReference type="Pfam" id="PF17291">
    <property type="entry name" value="M60-like_N"/>
    <property type="match status" value="1"/>
</dbReference>
<dbReference type="InterPro" id="IPR051244">
    <property type="entry name" value="TCAF"/>
</dbReference>
<dbReference type="AlphaFoldDB" id="A0AA37SQ55"/>
<dbReference type="Gene3D" id="1.10.390.30">
    <property type="entry name" value="Peptidase M60, enhancin-like domain 3"/>
    <property type="match status" value="1"/>
</dbReference>
<dbReference type="InterPro" id="IPR031161">
    <property type="entry name" value="Peptidase_M60_dom"/>
</dbReference>
<evidence type="ECO:0000313" key="3">
    <source>
        <dbReference type="Proteomes" id="UP001156666"/>
    </source>
</evidence>
<dbReference type="NCBIfam" id="TIGR04183">
    <property type="entry name" value="Por_Secre_tail"/>
    <property type="match status" value="1"/>
</dbReference>
<dbReference type="Gene3D" id="2.60.40.2340">
    <property type="match status" value="1"/>
</dbReference>
<dbReference type="Proteomes" id="UP001156666">
    <property type="component" value="Unassembled WGS sequence"/>
</dbReference>
<dbReference type="PANTHER" id="PTHR15730">
    <property type="entry name" value="EXPERIMENTAL AUTOIMMUNE PROSTATITIS ANTIGEN 2-RELATED"/>
    <property type="match status" value="1"/>
</dbReference>
<dbReference type="Gene3D" id="2.60.120.1250">
    <property type="entry name" value="Peptidase M60, enhancin-like domain 1"/>
    <property type="match status" value="1"/>
</dbReference>
<dbReference type="InterPro" id="IPR035423">
    <property type="entry name" value="M60-like_N"/>
</dbReference>
<gene>
    <name evidence="2" type="ORF">GCM10007940_34190</name>
</gene>
<dbReference type="SMART" id="SM01276">
    <property type="entry name" value="M60-like"/>
    <property type="match status" value="1"/>
</dbReference>
<evidence type="ECO:0000259" key="1">
    <source>
        <dbReference type="PROSITE" id="PS51723"/>
    </source>
</evidence>
<dbReference type="RefSeq" id="WP_235292751.1">
    <property type="nucleotide sequence ID" value="NZ_BSOH01000023.1"/>
</dbReference>
<dbReference type="Gene3D" id="3.40.390.80">
    <property type="entry name" value="Peptidase M60, enhancin-like domain 2"/>
    <property type="match status" value="1"/>
</dbReference>
<dbReference type="InterPro" id="IPR026444">
    <property type="entry name" value="Secre_tail"/>
</dbReference>